<reference evidence="2 3" key="1">
    <citation type="submission" date="2021-08" db="EMBL/GenBank/DDBJ databases">
        <title>Draft Genome Sequence of Phanerochaete sordida strain YK-624.</title>
        <authorList>
            <person name="Mori T."/>
            <person name="Dohra H."/>
            <person name="Suzuki T."/>
            <person name="Kawagishi H."/>
            <person name="Hirai H."/>
        </authorList>
    </citation>
    <scope>NUCLEOTIDE SEQUENCE [LARGE SCALE GENOMIC DNA]</scope>
    <source>
        <strain evidence="2 3">YK-624</strain>
    </source>
</reference>
<proteinExistence type="predicted"/>
<keyword evidence="3" id="KW-1185">Reference proteome</keyword>
<sequence>MTSRRVLLHTDRPSSLRKLICLCVASKKCGRHSRRLGRSARRGKHAKAPRWRDD</sequence>
<protein>
    <submittedName>
        <fullName evidence="2">Uncharacterized protein</fullName>
    </submittedName>
</protein>
<comment type="caution">
    <text evidence="2">The sequence shown here is derived from an EMBL/GenBank/DDBJ whole genome shotgun (WGS) entry which is preliminary data.</text>
</comment>
<organism evidence="2 3">
    <name type="scientific">Phanerochaete sordida</name>
    <dbReference type="NCBI Taxonomy" id="48140"/>
    <lineage>
        <taxon>Eukaryota</taxon>
        <taxon>Fungi</taxon>
        <taxon>Dikarya</taxon>
        <taxon>Basidiomycota</taxon>
        <taxon>Agaricomycotina</taxon>
        <taxon>Agaricomycetes</taxon>
        <taxon>Polyporales</taxon>
        <taxon>Phanerochaetaceae</taxon>
        <taxon>Phanerochaete</taxon>
    </lineage>
</organism>
<accession>A0A9P3GL62</accession>
<dbReference type="AlphaFoldDB" id="A0A9P3GL62"/>
<feature type="region of interest" description="Disordered" evidence="1">
    <location>
        <begin position="31"/>
        <end position="54"/>
    </location>
</feature>
<evidence type="ECO:0000256" key="1">
    <source>
        <dbReference type="SAM" id="MobiDB-lite"/>
    </source>
</evidence>
<name>A0A9P3GL62_9APHY</name>
<evidence type="ECO:0000313" key="3">
    <source>
        <dbReference type="Proteomes" id="UP000703269"/>
    </source>
</evidence>
<gene>
    <name evidence="2" type="ORF">PsYK624_132210</name>
</gene>
<dbReference type="EMBL" id="BPQB01000066">
    <property type="protein sequence ID" value="GJE97011.1"/>
    <property type="molecule type" value="Genomic_DNA"/>
</dbReference>
<dbReference type="Proteomes" id="UP000703269">
    <property type="component" value="Unassembled WGS sequence"/>
</dbReference>
<evidence type="ECO:0000313" key="2">
    <source>
        <dbReference type="EMBL" id="GJE97011.1"/>
    </source>
</evidence>